<sequence length="71" mass="8522">YKSHRVVKKWSLWSVQRRTKVTKLIAFIPQKVSCYLALYKVCCKKRTKQVWNREKIVDEDHTGNDQNILNT</sequence>
<feature type="non-terminal residue" evidence="1">
    <location>
        <position position="1"/>
    </location>
</feature>
<dbReference type="AlphaFoldDB" id="A0A0B7B957"/>
<gene>
    <name evidence="1" type="primary">ORF173449</name>
</gene>
<name>A0A0B7B957_9EUPU</name>
<dbReference type="EMBL" id="HACG01042999">
    <property type="protein sequence ID" value="CEK89864.1"/>
    <property type="molecule type" value="Transcribed_RNA"/>
</dbReference>
<reference evidence="1" key="1">
    <citation type="submission" date="2014-12" db="EMBL/GenBank/DDBJ databases">
        <title>Insight into the proteome of Arion vulgaris.</title>
        <authorList>
            <person name="Aradska J."/>
            <person name="Bulat T."/>
            <person name="Smidak R."/>
            <person name="Sarate P."/>
            <person name="Gangsoo J."/>
            <person name="Sialana F."/>
            <person name="Bilban M."/>
            <person name="Lubec G."/>
        </authorList>
    </citation>
    <scope>NUCLEOTIDE SEQUENCE</scope>
    <source>
        <tissue evidence="1">Skin</tissue>
    </source>
</reference>
<proteinExistence type="predicted"/>
<evidence type="ECO:0000313" key="1">
    <source>
        <dbReference type="EMBL" id="CEK89864.1"/>
    </source>
</evidence>
<organism evidence="1">
    <name type="scientific">Arion vulgaris</name>
    <dbReference type="NCBI Taxonomy" id="1028688"/>
    <lineage>
        <taxon>Eukaryota</taxon>
        <taxon>Metazoa</taxon>
        <taxon>Spiralia</taxon>
        <taxon>Lophotrochozoa</taxon>
        <taxon>Mollusca</taxon>
        <taxon>Gastropoda</taxon>
        <taxon>Heterobranchia</taxon>
        <taxon>Euthyneura</taxon>
        <taxon>Panpulmonata</taxon>
        <taxon>Eupulmonata</taxon>
        <taxon>Stylommatophora</taxon>
        <taxon>Helicina</taxon>
        <taxon>Arionoidea</taxon>
        <taxon>Arionidae</taxon>
        <taxon>Arion</taxon>
    </lineage>
</organism>
<protein>
    <submittedName>
        <fullName evidence="1">Uncharacterized protein</fullName>
    </submittedName>
</protein>
<accession>A0A0B7B957</accession>